<gene>
    <name evidence="1" type="ORF">NBG4_860007</name>
</gene>
<evidence type="ECO:0000313" key="1">
    <source>
        <dbReference type="EMBL" id="SPQ02022.1"/>
    </source>
</evidence>
<keyword evidence="2" id="KW-1185">Reference proteome</keyword>
<proteinExistence type="predicted"/>
<dbReference type="AlphaFoldDB" id="A0A2U3QKW4"/>
<sequence>MKKTAIGYSIALLTYLVLGYPIGGHAESITSLQVESHFKSVKMLDGDHVTVKGRWERTNGNVTLHKPPRINTVSITCDKATMTCKEIIAELITPQEGAVFNRPQLYIDENTYKIIDWKGETICAKYSALVADFELRISVRDSLVERSWRETKAQGVTKPNPENFENWILE</sequence>
<organism evidence="1 2">
    <name type="scientific">Candidatus Sulfobium mesophilum</name>
    <dbReference type="NCBI Taxonomy" id="2016548"/>
    <lineage>
        <taxon>Bacteria</taxon>
        <taxon>Pseudomonadati</taxon>
        <taxon>Nitrospirota</taxon>
        <taxon>Nitrospiria</taxon>
        <taxon>Nitrospirales</taxon>
        <taxon>Nitrospiraceae</taxon>
        <taxon>Candidatus Sulfobium</taxon>
    </lineage>
</organism>
<protein>
    <submittedName>
        <fullName evidence="1">Uncharacterized protein</fullName>
    </submittedName>
</protein>
<dbReference type="Proteomes" id="UP000245125">
    <property type="component" value="Unassembled WGS sequence"/>
</dbReference>
<name>A0A2U3QKW4_9BACT</name>
<evidence type="ECO:0000313" key="2">
    <source>
        <dbReference type="Proteomes" id="UP000245125"/>
    </source>
</evidence>
<accession>A0A2U3QKW4</accession>
<dbReference type="EMBL" id="OUUY01000137">
    <property type="protein sequence ID" value="SPQ02022.1"/>
    <property type="molecule type" value="Genomic_DNA"/>
</dbReference>
<reference evidence="2" key="1">
    <citation type="submission" date="2018-03" db="EMBL/GenBank/DDBJ databases">
        <authorList>
            <person name="Zecchin S."/>
        </authorList>
    </citation>
    <scope>NUCLEOTIDE SEQUENCE [LARGE SCALE GENOMIC DNA]</scope>
</reference>